<keyword evidence="2" id="KW-1133">Transmembrane helix</keyword>
<feature type="transmembrane region" description="Helical" evidence="2">
    <location>
        <begin position="6"/>
        <end position="28"/>
    </location>
</feature>
<organism evidence="3 4">
    <name type="scientific">Spongiactinospora gelatinilytica</name>
    <dbReference type="NCBI Taxonomy" id="2666298"/>
    <lineage>
        <taxon>Bacteria</taxon>
        <taxon>Bacillati</taxon>
        <taxon>Actinomycetota</taxon>
        <taxon>Actinomycetes</taxon>
        <taxon>Streptosporangiales</taxon>
        <taxon>Streptosporangiaceae</taxon>
        <taxon>Spongiactinospora</taxon>
    </lineage>
</organism>
<evidence type="ECO:0000313" key="3">
    <source>
        <dbReference type="EMBL" id="PZG48894.1"/>
    </source>
</evidence>
<dbReference type="RefSeq" id="WP_111167283.1">
    <property type="nucleotide sequence ID" value="NZ_POUA01000072.1"/>
</dbReference>
<dbReference type="Proteomes" id="UP000248544">
    <property type="component" value="Unassembled WGS sequence"/>
</dbReference>
<name>A0A2W2IFL7_9ACTN</name>
<comment type="caution">
    <text evidence="3">The sequence shown here is derived from an EMBL/GenBank/DDBJ whole genome shotgun (WGS) entry which is preliminary data.</text>
</comment>
<sequence>MSVALDVLVAVVLLLGALFSLTAGVGLLRFPDTLARLHTGAKPQVIGLMATLLAIGLRAEAPLNIGILLLVATCQLMTAPVAAHMVGRAAYRSGRVRADLLIIDELSRDLSES</sequence>
<dbReference type="PANTHER" id="PTHR34703:SF1">
    <property type="entry name" value="ANTIPORTER SUBUNIT MNHG2-RELATED"/>
    <property type="match status" value="1"/>
</dbReference>
<protein>
    <submittedName>
        <fullName evidence="3">Na+/H+ antiporter subunit G</fullName>
    </submittedName>
</protein>
<dbReference type="Pfam" id="PF03334">
    <property type="entry name" value="PhaG_MnhG_YufB"/>
    <property type="match status" value="1"/>
</dbReference>
<proteinExistence type="inferred from homology"/>
<dbReference type="NCBIfam" id="NF009314">
    <property type="entry name" value="PRK12674.1-2"/>
    <property type="match status" value="1"/>
</dbReference>
<reference evidence="3 4" key="1">
    <citation type="submission" date="2018-01" db="EMBL/GenBank/DDBJ databases">
        <title>Draft genome sequence of Sphaerisporangium sp. 7K107.</title>
        <authorList>
            <person name="Sahin N."/>
            <person name="Saygin H."/>
            <person name="Ay H."/>
        </authorList>
    </citation>
    <scope>NUCLEOTIDE SEQUENCE [LARGE SCALE GENOMIC DNA]</scope>
    <source>
        <strain evidence="3 4">7K107</strain>
    </source>
</reference>
<dbReference type="NCBIfam" id="TIGR01300">
    <property type="entry name" value="CPA3_mnhG_phaG"/>
    <property type="match status" value="1"/>
</dbReference>
<accession>A0A2W2IFL7</accession>
<evidence type="ECO:0000313" key="4">
    <source>
        <dbReference type="Proteomes" id="UP000248544"/>
    </source>
</evidence>
<keyword evidence="4" id="KW-1185">Reference proteome</keyword>
<feature type="transmembrane region" description="Helical" evidence="2">
    <location>
        <begin position="65"/>
        <end position="87"/>
    </location>
</feature>
<keyword evidence="2" id="KW-0812">Transmembrane</keyword>
<evidence type="ECO:0000256" key="2">
    <source>
        <dbReference type="SAM" id="Phobius"/>
    </source>
</evidence>
<dbReference type="AlphaFoldDB" id="A0A2W2IFL7"/>
<dbReference type="EMBL" id="POUA01000072">
    <property type="protein sequence ID" value="PZG48894.1"/>
    <property type="molecule type" value="Genomic_DNA"/>
</dbReference>
<comment type="similarity">
    <text evidence="1">Belongs to the CPA3 antiporters (TC 2.A.63) subunit G family.</text>
</comment>
<keyword evidence="2" id="KW-0472">Membrane</keyword>
<dbReference type="InterPro" id="IPR005133">
    <property type="entry name" value="PhaG_MnhG_YufB"/>
</dbReference>
<dbReference type="PANTHER" id="PTHR34703">
    <property type="entry name" value="ANTIPORTER SUBUNIT MNHG2-RELATED"/>
    <property type="match status" value="1"/>
</dbReference>
<dbReference type="GO" id="GO:0015385">
    <property type="term" value="F:sodium:proton antiporter activity"/>
    <property type="evidence" value="ECO:0007669"/>
    <property type="project" value="TreeGrafter"/>
</dbReference>
<gene>
    <name evidence="3" type="ORF">C1I98_12155</name>
</gene>
<evidence type="ECO:0000256" key="1">
    <source>
        <dbReference type="ARBA" id="ARBA00008404"/>
    </source>
</evidence>